<dbReference type="EMBL" id="CXST01000008">
    <property type="protein sequence ID" value="CTQ47503.1"/>
    <property type="molecule type" value="Genomic_DNA"/>
</dbReference>
<proteinExistence type="predicted"/>
<dbReference type="STRING" id="187304.B0E33_15205"/>
<name>A0A0M6YDB9_9HYPH</name>
<sequence>MFFYDDLTREAISHFVGSFSMSLEEARARLEYLEFRAAQLAAEQAEQGEAMEALLTVWPDYQLLDLNPNIHYEFDGYSYYDDVPAALNFYEWDGIGMRAHLMPPPVEGTFNPYTIALTGGVRFITFQHEVLPNSFAVVSRSENVLEDNDYLSNTGLHYHFDYEAPSLISFLDALEAAGITGRFSFTEADNPAGNLSATVAAWTETAQTMQAGAPGVGQQVLATGDDTGQLYQNGIVVEEAARLDEVIKHLKGRAPDDDAEANSDDVVLEGPQSASGELTSLVDTAGTSASLQISAGNNTLINQAILVDVWGKAATIAVAGDYYDLDIISQTNVLAAPHLAGLGEWATDPSTGSYNIASIMNTGSDLPMDVAPLGNHSLWDITFHEGDMTFVNWLTQKNYLVDNDTIVYQEDGSGTTIMSGGNILTNALNLTELSTFFDLILIGGDYYSANVISQTNVMVNFDQVIAEGTQDASMPMPDGQIDNLLWNEAYIVSNYNSSVVDLDPASANRLATAGEEDLGDDFLSGLFSGEVSPFNQLNVLYISGDVYDINYLEQVNILGDSDSIATLGVDVSSEDTSINGDSNLLYNAAVIQEASVDNVVRVGGDTYSEALLYQAEILTADVEQPDHGGAGLASEAVVFLADGMLTNGDNELETVNLNQVPDEICVDPMATMVA</sequence>
<dbReference type="AlphaFoldDB" id="A0A0M6YDB9"/>
<evidence type="ECO:0000313" key="1">
    <source>
        <dbReference type="EMBL" id="CTQ47503.1"/>
    </source>
</evidence>
<dbReference type="Proteomes" id="UP000048926">
    <property type="component" value="Unassembled WGS sequence"/>
</dbReference>
<keyword evidence="2" id="KW-1185">Reference proteome</keyword>
<accession>A0A0M6YDB9</accession>
<reference evidence="2" key="1">
    <citation type="submission" date="2015-07" db="EMBL/GenBank/DDBJ databases">
        <authorList>
            <person name="Rodrigo-Torres Lidia"/>
            <person name="Arahal R.David."/>
        </authorList>
    </citation>
    <scope>NUCLEOTIDE SEQUENCE [LARGE SCALE GENOMIC DNA]</scope>
    <source>
        <strain evidence="2">CECT 4801</strain>
    </source>
</reference>
<gene>
    <name evidence="1" type="ORF">LAL4801_05965</name>
</gene>
<organism evidence="1 2">
    <name type="scientific">Roseibium aggregatum</name>
    <dbReference type="NCBI Taxonomy" id="187304"/>
    <lineage>
        <taxon>Bacteria</taxon>
        <taxon>Pseudomonadati</taxon>
        <taxon>Pseudomonadota</taxon>
        <taxon>Alphaproteobacteria</taxon>
        <taxon>Hyphomicrobiales</taxon>
        <taxon>Stappiaceae</taxon>
        <taxon>Roseibium</taxon>
    </lineage>
</organism>
<evidence type="ECO:0000313" key="2">
    <source>
        <dbReference type="Proteomes" id="UP000048926"/>
    </source>
</evidence>
<protein>
    <submittedName>
        <fullName evidence="1">Uncharacterized protein</fullName>
    </submittedName>
</protein>